<dbReference type="STRING" id="47678.ERS852494_02203"/>
<feature type="transmembrane region" description="Helical" evidence="6">
    <location>
        <begin position="67"/>
        <end position="88"/>
    </location>
</feature>
<dbReference type="Proteomes" id="UP001170023">
    <property type="component" value="Unassembled WGS sequence"/>
</dbReference>
<evidence type="ECO:0000313" key="17">
    <source>
        <dbReference type="Proteomes" id="UP000284205"/>
    </source>
</evidence>
<evidence type="ECO:0000313" key="13">
    <source>
        <dbReference type="EMBL" id="MDO6359270.1"/>
    </source>
</evidence>
<dbReference type="InterPro" id="IPR050638">
    <property type="entry name" value="AA-Vitamin_Transporters"/>
</dbReference>
<keyword evidence="3 6" id="KW-0812">Transmembrane</keyword>
<keyword evidence="2" id="KW-1003">Cell membrane</keyword>
<dbReference type="EMBL" id="VVYJ01000003">
    <property type="protein sequence ID" value="KAA5478845.1"/>
    <property type="molecule type" value="Genomic_DNA"/>
</dbReference>
<evidence type="ECO:0000256" key="6">
    <source>
        <dbReference type="SAM" id="Phobius"/>
    </source>
</evidence>
<feature type="domain" description="EamA" evidence="7">
    <location>
        <begin position="5"/>
        <end position="138"/>
    </location>
</feature>
<dbReference type="Pfam" id="PF00892">
    <property type="entry name" value="EamA"/>
    <property type="match status" value="2"/>
</dbReference>
<evidence type="ECO:0000313" key="15">
    <source>
        <dbReference type="EMBL" id="RGY21997.1"/>
    </source>
</evidence>
<proteinExistence type="predicted"/>
<feature type="transmembrane region" description="Helical" evidence="6">
    <location>
        <begin position="181"/>
        <end position="200"/>
    </location>
</feature>
<evidence type="ECO:0000313" key="12">
    <source>
        <dbReference type="EMBL" id="KAA5496963.1"/>
    </source>
</evidence>
<dbReference type="GeneID" id="75115292"/>
<dbReference type="EMBL" id="VVYP01000013">
    <property type="protein sequence ID" value="KAA5463034.1"/>
    <property type="molecule type" value="Genomic_DNA"/>
</dbReference>
<dbReference type="AlphaFoldDB" id="A0A174N5R1"/>
<dbReference type="PANTHER" id="PTHR32322:SF18">
    <property type="entry name" value="S-ADENOSYLMETHIONINE_S-ADENOSYLHOMOCYSTEINE TRANSPORTER"/>
    <property type="match status" value="1"/>
</dbReference>
<dbReference type="EMBL" id="CZAI01000004">
    <property type="protein sequence ID" value="CUP41309.1"/>
    <property type="molecule type" value="Genomic_DNA"/>
</dbReference>
<reference evidence="8 16" key="1">
    <citation type="submission" date="2015-09" db="EMBL/GenBank/DDBJ databases">
        <authorList>
            <consortium name="Pathogen Informatics"/>
        </authorList>
    </citation>
    <scope>NUCLEOTIDE SEQUENCE [LARGE SCALE GENOMIC DNA]</scope>
    <source>
        <strain evidence="8 16">2789STDY5834880</strain>
    </source>
</reference>
<evidence type="ECO:0000313" key="21">
    <source>
        <dbReference type="Proteomes" id="UP000475905"/>
    </source>
</evidence>
<evidence type="ECO:0000313" key="11">
    <source>
        <dbReference type="EMBL" id="KAA5488146.1"/>
    </source>
</evidence>
<feature type="domain" description="EamA" evidence="7">
    <location>
        <begin position="151"/>
        <end position="286"/>
    </location>
</feature>
<keyword evidence="5 6" id="KW-0472">Membrane</keyword>
<feature type="transmembrane region" description="Helical" evidence="6">
    <location>
        <begin position="245"/>
        <end position="263"/>
    </location>
</feature>
<dbReference type="EMBL" id="QRUO01000001">
    <property type="protein sequence ID" value="RGR74450.1"/>
    <property type="molecule type" value="Genomic_DNA"/>
</dbReference>
<dbReference type="Proteomes" id="UP000095657">
    <property type="component" value="Unassembled WGS sequence"/>
</dbReference>
<dbReference type="EMBL" id="VVYD01000015">
    <property type="protein sequence ID" value="KAA5496963.1"/>
    <property type="molecule type" value="Genomic_DNA"/>
</dbReference>
<dbReference type="InterPro" id="IPR000620">
    <property type="entry name" value="EamA_dom"/>
</dbReference>
<evidence type="ECO:0000313" key="10">
    <source>
        <dbReference type="EMBL" id="KAA5478845.1"/>
    </source>
</evidence>
<evidence type="ECO:0000313" key="18">
    <source>
        <dbReference type="Proteomes" id="UP000284431"/>
    </source>
</evidence>
<evidence type="ECO:0000313" key="19">
    <source>
        <dbReference type="Proteomes" id="UP000368418"/>
    </source>
</evidence>
<evidence type="ECO:0000313" key="22">
    <source>
        <dbReference type="Proteomes" id="UP000491168"/>
    </source>
</evidence>
<feature type="transmembrane region" description="Helical" evidence="6">
    <location>
        <begin position="269"/>
        <end position="287"/>
    </location>
</feature>
<dbReference type="Proteomes" id="UP000427825">
    <property type="component" value="Unassembled WGS sequence"/>
</dbReference>
<sequence>MNRIKGILYAAVSSSTFGLAPFFSITLLLAGFSAFEVLSYRWGVASIVLIVFGWLSGCNFRLAGKDWGVVFLLSLLRAVTSFSLIIAYQNIASGVASTIHFMYPLAVALAMMFFFREKKSLLVILAVLMSLLGAALLSLGELEAKSGNTMVGLVAACVSVFSYAGYIVGVRTTRAVQINSTALTCYVMGLGTIFYLIGAYCTSGLQLVSDGYTWLIILGLALPATAISNITLVQAIKYAGPTLTSILGAMEPLTAVVIGVFVFKELFTVNSAVGIILILLAVSIVVFRRQKS</sequence>
<dbReference type="KEGG" id="bcac:CGC64_16215"/>
<evidence type="ECO:0000256" key="3">
    <source>
        <dbReference type="ARBA" id="ARBA00022692"/>
    </source>
</evidence>
<dbReference type="SUPFAM" id="SSF103481">
    <property type="entry name" value="Multidrug resistance efflux transporter EmrE"/>
    <property type="match status" value="2"/>
</dbReference>
<dbReference type="EMBL" id="QSCS01000044">
    <property type="protein sequence ID" value="RGY21997.1"/>
    <property type="molecule type" value="Genomic_DNA"/>
</dbReference>
<dbReference type="EMBL" id="JAUONL010000016">
    <property type="protein sequence ID" value="MDO6359270.1"/>
    <property type="molecule type" value="Genomic_DNA"/>
</dbReference>
<dbReference type="RefSeq" id="WP_005678514.1">
    <property type="nucleotide sequence ID" value="NZ_CABMOQ010000010.1"/>
</dbReference>
<dbReference type="EMBL" id="VVYF01000021">
    <property type="protein sequence ID" value="KAA5488146.1"/>
    <property type="molecule type" value="Genomic_DNA"/>
</dbReference>
<evidence type="ECO:0000256" key="1">
    <source>
        <dbReference type="ARBA" id="ARBA00004651"/>
    </source>
</evidence>
<feature type="transmembrane region" description="Helical" evidence="6">
    <location>
        <begin position="121"/>
        <end position="139"/>
    </location>
</feature>
<dbReference type="InterPro" id="IPR037185">
    <property type="entry name" value="EmrE-like"/>
</dbReference>
<dbReference type="Proteomes" id="UP000284205">
    <property type="component" value="Unassembled WGS sequence"/>
</dbReference>
<dbReference type="PANTHER" id="PTHR32322">
    <property type="entry name" value="INNER MEMBRANE TRANSPORTER"/>
    <property type="match status" value="1"/>
</dbReference>
<dbReference type="Proteomes" id="UP000284431">
    <property type="component" value="Unassembled WGS sequence"/>
</dbReference>
<reference evidence="17 18" key="2">
    <citation type="submission" date="2018-08" db="EMBL/GenBank/DDBJ databases">
        <title>A genome reference for cultivated species of the human gut microbiota.</title>
        <authorList>
            <person name="Zou Y."/>
            <person name="Xue W."/>
            <person name="Luo G."/>
        </authorList>
    </citation>
    <scope>NUCLEOTIDE SEQUENCE [LARGE SCALE GENOMIC DNA]</scope>
    <source>
        <strain evidence="14 17">AF24-29LB</strain>
        <strain evidence="15 18">OF02-6LB</strain>
    </source>
</reference>
<name>A0A174N5R1_9BACE</name>
<dbReference type="Proteomes" id="UP000491168">
    <property type="component" value="Unassembled WGS sequence"/>
</dbReference>
<evidence type="ECO:0000256" key="5">
    <source>
        <dbReference type="ARBA" id="ARBA00023136"/>
    </source>
</evidence>
<evidence type="ECO:0000313" key="20">
    <source>
        <dbReference type="Proteomes" id="UP000427825"/>
    </source>
</evidence>
<feature type="transmembrane region" description="Helical" evidence="6">
    <location>
        <begin position="7"/>
        <end position="32"/>
    </location>
</feature>
<reference evidence="19 20" key="3">
    <citation type="journal article" date="2019" name="Nat. Med.">
        <title>A library of human gut bacterial isolates paired with longitudinal multiomics data enables mechanistic microbiome research.</title>
        <authorList>
            <person name="Poyet M."/>
            <person name="Groussin M."/>
            <person name="Gibbons S.M."/>
            <person name="Avila-Pacheco J."/>
            <person name="Jiang X."/>
            <person name="Kearney S.M."/>
            <person name="Perrotta A.R."/>
            <person name="Berdy B."/>
            <person name="Zhao S."/>
            <person name="Lieberman T.D."/>
            <person name="Swanson P.K."/>
            <person name="Smith M."/>
            <person name="Roesemann S."/>
            <person name="Alexander J.E."/>
            <person name="Rich S.A."/>
            <person name="Livny J."/>
            <person name="Vlamakis H."/>
            <person name="Clish C."/>
            <person name="Bullock K."/>
            <person name="Deik A."/>
            <person name="Scott J."/>
            <person name="Pierce K.A."/>
            <person name="Xavier R.J."/>
            <person name="Alm E.J."/>
        </authorList>
    </citation>
    <scope>NUCLEOTIDE SEQUENCE [LARGE SCALE GENOMIC DNA]</scope>
    <source>
        <strain evidence="12 19">BIOML-A19</strain>
        <strain evidence="11 22">BIOML-A21</strain>
        <strain evidence="10 20">BIOML-A25</strain>
        <strain evidence="9 21">BIOML-A31</strain>
    </source>
</reference>
<feature type="transmembrane region" description="Helical" evidence="6">
    <location>
        <begin position="38"/>
        <end position="55"/>
    </location>
</feature>
<organism evidence="8 16">
    <name type="scientific">Bacteroides caccae</name>
    <dbReference type="NCBI Taxonomy" id="47678"/>
    <lineage>
        <taxon>Bacteria</taxon>
        <taxon>Pseudomonadati</taxon>
        <taxon>Bacteroidota</taxon>
        <taxon>Bacteroidia</taxon>
        <taxon>Bacteroidales</taxon>
        <taxon>Bacteroidaceae</taxon>
        <taxon>Bacteroides</taxon>
    </lineage>
</organism>
<reference evidence="13" key="4">
    <citation type="submission" date="2023-07" db="EMBL/GenBank/DDBJ databases">
        <title>Whole Genome Sequencing of Colonoscopy isolates.</title>
        <authorList>
            <person name="Surve S.V."/>
            <person name="Valls R.A."/>
            <person name="Barrak K.E."/>
            <person name="Gardner T.B."/>
            <person name="O'Toole G.A."/>
        </authorList>
    </citation>
    <scope>NUCLEOTIDE SEQUENCE</scope>
    <source>
        <strain evidence="13">GP0119</strain>
    </source>
</reference>
<evidence type="ECO:0000256" key="2">
    <source>
        <dbReference type="ARBA" id="ARBA00022475"/>
    </source>
</evidence>
<protein>
    <submittedName>
        <fullName evidence="9">DMT family transporter</fullName>
    </submittedName>
    <submittedName>
        <fullName evidence="8">Predicted permeases</fullName>
    </submittedName>
</protein>
<feature type="transmembrane region" description="Helical" evidence="6">
    <location>
        <begin position="212"/>
        <end position="233"/>
    </location>
</feature>
<evidence type="ECO:0000313" key="16">
    <source>
        <dbReference type="Proteomes" id="UP000095657"/>
    </source>
</evidence>
<evidence type="ECO:0000259" key="7">
    <source>
        <dbReference type="Pfam" id="PF00892"/>
    </source>
</evidence>
<comment type="subcellular location">
    <subcellularLocation>
        <location evidence="1">Cell membrane</location>
        <topology evidence="1">Multi-pass membrane protein</topology>
    </subcellularLocation>
</comment>
<feature type="transmembrane region" description="Helical" evidence="6">
    <location>
        <begin position="94"/>
        <end position="114"/>
    </location>
</feature>
<keyword evidence="4 6" id="KW-1133">Transmembrane helix</keyword>
<evidence type="ECO:0000256" key="4">
    <source>
        <dbReference type="ARBA" id="ARBA00022989"/>
    </source>
</evidence>
<gene>
    <name evidence="14" type="ORF">DWY26_01290</name>
    <name evidence="15" type="ORF">DXA49_20250</name>
    <name evidence="8" type="ORF">ERS852494_02203</name>
    <name evidence="12" type="ORF">F2Y31_15220</name>
    <name evidence="11" type="ORF">F2Y35_18270</name>
    <name evidence="9" type="ORF">F2Y36_11415</name>
    <name evidence="10" type="ORF">F2Y39_07710</name>
    <name evidence="13" type="ORF">Q4469_16535</name>
</gene>
<feature type="transmembrane region" description="Helical" evidence="6">
    <location>
        <begin position="151"/>
        <end position="169"/>
    </location>
</feature>
<evidence type="ECO:0000313" key="8">
    <source>
        <dbReference type="EMBL" id="CUP41309.1"/>
    </source>
</evidence>
<evidence type="ECO:0000313" key="9">
    <source>
        <dbReference type="EMBL" id="KAA5463034.1"/>
    </source>
</evidence>
<accession>A0A174N5R1</accession>
<evidence type="ECO:0000313" key="14">
    <source>
        <dbReference type="EMBL" id="RGR74450.1"/>
    </source>
</evidence>
<dbReference type="Proteomes" id="UP000368418">
    <property type="component" value="Unassembled WGS sequence"/>
</dbReference>
<dbReference type="GO" id="GO:0005886">
    <property type="term" value="C:plasma membrane"/>
    <property type="evidence" value="ECO:0007669"/>
    <property type="project" value="UniProtKB-SubCell"/>
</dbReference>
<dbReference type="Proteomes" id="UP000475905">
    <property type="component" value="Unassembled WGS sequence"/>
</dbReference>